<sequence>MLKVLFLVLISLLIVPIYGQQGFLFEEGVNRVKIPFKIINNLIFVPIKVNGTELNFLLDTGVSETILFSLEEKKDFRFINVEKVILRGLGNQTAVEGLKSQNNVLECGGLKMSSHLLYIVLDPEFNLSSHIGIPVNGIIGNPFFRNNLVEINYRKKHIIVYRDIQKNQNKIQKKFSTIPITIEKSKPYLKSKITLNAQESEVKLLIDIGNSDAVWLFEDSSKNIAIPQKNFDDFLGKGFSGDIEGKRGKIEKFNLAEFEFKNLIAAFPDSISIKNVTMVTDRMGSVGGEVMKRFNVVFDYKNQKLFLKKNGNFSSTFSYNKSGIEVQHNGLQWVQETVPMETIPIASKFNESEVYTTKSDFKYKFQLKPVYEIAHVRKNSSAAKAGLLKGDVIIKINHDTVYKLTLEHINAIFRSETDKWINLEIEREDKILIFRFQLEDVL</sequence>
<accession>A0A9X1XTR0</accession>
<dbReference type="PROSITE" id="PS50175">
    <property type="entry name" value="ASP_PROT_RETROV"/>
    <property type="match status" value="1"/>
</dbReference>
<dbReference type="EMBL" id="JALNUB010000003">
    <property type="protein sequence ID" value="MCK8141361.1"/>
    <property type="molecule type" value="Genomic_DNA"/>
</dbReference>
<organism evidence="3 4">
    <name type="scientific">Flavobacterium pygoscelis</name>
    <dbReference type="NCBI Taxonomy" id="2893176"/>
    <lineage>
        <taxon>Bacteria</taxon>
        <taxon>Pseudomonadati</taxon>
        <taxon>Bacteroidota</taxon>
        <taxon>Flavobacteriia</taxon>
        <taxon>Flavobacteriales</taxon>
        <taxon>Flavobacteriaceae</taxon>
        <taxon>Flavobacterium</taxon>
    </lineage>
</organism>
<evidence type="ECO:0000256" key="1">
    <source>
        <dbReference type="ARBA" id="ARBA00022801"/>
    </source>
</evidence>
<feature type="domain" description="Peptidase A2" evidence="2">
    <location>
        <begin position="54"/>
        <end position="90"/>
    </location>
</feature>
<evidence type="ECO:0000259" key="2">
    <source>
        <dbReference type="PROSITE" id="PS50175"/>
    </source>
</evidence>
<dbReference type="SMART" id="SM00228">
    <property type="entry name" value="PDZ"/>
    <property type="match status" value="1"/>
</dbReference>
<dbReference type="GO" id="GO:0004190">
    <property type="term" value="F:aspartic-type endopeptidase activity"/>
    <property type="evidence" value="ECO:0007669"/>
    <property type="project" value="InterPro"/>
</dbReference>
<dbReference type="Pfam" id="PF13180">
    <property type="entry name" value="PDZ_2"/>
    <property type="match status" value="1"/>
</dbReference>
<keyword evidence="3" id="KW-0645">Protease</keyword>
<keyword evidence="4" id="KW-1185">Reference proteome</keyword>
<gene>
    <name evidence="3" type="ORF">MW871_05590</name>
</gene>
<keyword evidence="1" id="KW-0378">Hydrolase</keyword>
<reference evidence="3" key="1">
    <citation type="submission" date="2022-04" db="EMBL/GenBank/DDBJ databases">
        <title>Flavobacterium pygoscelis sp. nov. isolated from Chinstrap chick (Pygoscelis antarcticus).</title>
        <authorList>
            <person name="Irgang R."/>
            <person name="Poblete-Morales M."/>
            <person name="Avendano-Herrera R."/>
        </authorList>
    </citation>
    <scope>NUCLEOTIDE SEQUENCE</scope>
    <source>
        <strain evidence="3">I-SCBP12n</strain>
    </source>
</reference>
<evidence type="ECO:0000313" key="3">
    <source>
        <dbReference type="EMBL" id="MCK8141361.1"/>
    </source>
</evidence>
<dbReference type="InterPro" id="IPR021109">
    <property type="entry name" value="Peptidase_aspartic_dom_sf"/>
</dbReference>
<dbReference type="AlphaFoldDB" id="A0A9X1XTR0"/>
<dbReference type="Gene3D" id="2.30.42.10">
    <property type="match status" value="1"/>
</dbReference>
<name>A0A9X1XTR0_9FLAO</name>
<comment type="caution">
    <text evidence="3">The sequence shown here is derived from an EMBL/GenBank/DDBJ whole genome shotgun (WGS) entry which is preliminary data.</text>
</comment>
<dbReference type="InterPro" id="IPR001995">
    <property type="entry name" value="Peptidase_A2_cat"/>
</dbReference>
<dbReference type="Gene3D" id="2.40.70.10">
    <property type="entry name" value="Acid Proteases"/>
    <property type="match status" value="2"/>
</dbReference>
<dbReference type="GO" id="GO:0006508">
    <property type="term" value="P:proteolysis"/>
    <property type="evidence" value="ECO:0007669"/>
    <property type="project" value="UniProtKB-KW"/>
</dbReference>
<dbReference type="Pfam" id="PF13650">
    <property type="entry name" value="Asp_protease_2"/>
    <property type="match status" value="1"/>
</dbReference>
<proteinExistence type="predicted"/>
<dbReference type="SUPFAM" id="SSF50630">
    <property type="entry name" value="Acid proteases"/>
    <property type="match status" value="1"/>
</dbReference>
<dbReference type="SUPFAM" id="SSF50156">
    <property type="entry name" value="PDZ domain-like"/>
    <property type="match status" value="1"/>
</dbReference>
<evidence type="ECO:0000313" key="4">
    <source>
        <dbReference type="Proteomes" id="UP001139260"/>
    </source>
</evidence>
<dbReference type="RefSeq" id="WP_248427874.1">
    <property type="nucleotide sequence ID" value="NZ_JALNUB010000003.1"/>
</dbReference>
<dbReference type="InterPro" id="IPR001478">
    <property type="entry name" value="PDZ"/>
</dbReference>
<protein>
    <submittedName>
        <fullName evidence="3">Aspartyl protease family protein</fullName>
    </submittedName>
</protein>
<dbReference type="InterPro" id="IPR036034">
    <property type="entry name" value="PDZ_sf"/>
</dbReference>
<dbReference type="Proteomes" id="UP001139260">
    <property type="component" value="Unassembled WGS sequence"/>
</dbReference>
<dbReference type="CDD" id="cd00136">
    <property type="entry name" value="PDZ_canonical"/>
    <property type="match status" value="1"/>
</dbReference>